<dbReference type="AlphaFoldDB" id="A0A9Q1HIQ6"/>
<dbReference type="InterPro" id="IPR000742">
    <property type="entry name" value="EGF"/>
</dbReference>
<protein>
    <recommendedName>
        <fullName evidence="4">EGF-like domain-containing protein</fullName>
    </recommendedName>
</protein>
<evidence type="ECO:0000256" key="1">
    <source>
        <dbReference type="SAM" id="MobiDB-lite"/>
    </source>
</evidence>
<evidence type="ECO:0000256" key="3">
    <source>
        <dbReference type="SAM" id="SignalP"/>
    </source>
</evidence>
<keyword evidence="3" id="KW-0732">Signal</keyword>
<feature type="domain" description="EGF-like" evidence="4">
    <location>
        <begin position="356"/>
        <end position="382"/>
    </location>
</feature>
<organism evidence="5 6">
    <name type="scientific">Holothuria leucospilota</name>
    <name type="common">Black long sea cucumber</name>
    <name type="synonym">Mertensiothuria leucospilota</name>
    <dbReference type="NCBI Taxonomy" id="206669"/>
    <lineage>
        <taxon>Eukaryota</taxon>
        <taxon>Metazoa</taxon>
        <taxon>Echinodermata</taxon>
        <taxon>Eleutherozoa</taxon>
        <taxon>Echinozoa</taxon>
        <taxon>Holothuroidea</taxon>
        <taxon>Aspidochirotacea</taxon>
        <taxon>Aspidochirotida</taxon>
        <taxon>Holothuriidae</taxon>
        <taxon>Holothuria</taxon>
    </lineage>
</organism>
<feature type="chain" id="PRO_5040182201" description="EGF-like domain-containing protein" evidence="3">
    <location>
        <begin position="22"/>
        <end position="692"/>
    </location>
</feature>
<name>A0A9Q1HIQ6_HOLLE</name>
<gene>
    <name evidence="5" type="ORF">HOLleu_04973</name>
</gene>
<feature type="transmembrane region" description="Helical" evidence="2">
    <location>
        <begin position="407"/>
        <end position="431"/>
    </location>
</feature>
<dbReference type="Proteomes" id="UP001152320">
    <property type="component" value="Chromosome 2"/>
</dbReference>
<evidence type="ECO:0000259" key="4">
    <source>
        <dbReference type="Pfam" id="PF00008"/>
    </source>
</evidence>
<keyword evidence="2" id="KW-0472">Membrane</keyword>
<proteinExistence type="predicted"/>
<evidence type="ECO:0000256" key="2">
    <source>
        <dbReference type="SAM" id="Phobius"/>
    </source>
</evidence>
<accession>A0A9Q1HIQ6</accession>
<keyword evidence="6" id="KW-1185">Reference proteome</keyword>
<dbReference type="Pfam" id="PF00008">
    <property type="entry name" value="EGF"/>
    <property type="match status" value="1"/>
</dbReference>
<evidence type="ECO:0000313" key="5">
    <source>
        <dbReference type="EMBL" id="KAJ8046333.1"/>
    </source>
</evidence>
<keyword evidence="2" id="KW-1133">Transmembrane helix</keyword>
<keyword evidence="2" id="KW-0812">Transmembrane</keyword>
<comment type="caution">
    <text evidence="5">The sequence shown here is derived from an EMBL/GenBank/DDBJ whole genome shotgun (WGS) entry which is preliminary data.</text>
</comment>
<evidence type="ECO:0000313" key="6">
    <source>
        <dbReference type="Proteomes" id="UP001152320"/>
    </source>
</evidence>
<reference evidence="5" key="1">
    <citation type="submission" date="2021-10" db="EMBL/GenBank/DDBJ databases">
        <title>Tropical sea cucumber genome reveals ecological adaptation and Cuvierian tubules defense mechanism.</title>
        <authorList>
            <person name="Chen T."/>
        </authorList>
    </citation>
    <scope>NUCLEOTIDE SEQUENCE</scope>
    <source>
        <strain evidence="5">Nanhai2018</strain>
        <tissue evidence="5">Muscle</tissue>
    </source>
</reference>
<dbReference type="EMBL" id="JAIZAY010000002">
    <property type="protein sequence ID" value="KAJ8046333.1"/>
    <property type="molecule type" value="Genomic_DNA"/>
</dbReference>
<feature type="compositionally biased region" description="Acidic residues" evidence="1">
    <location>
        <begin position="662"/>
        <end position="681"/>
    </location>
</feature>
<feature type="region of interest" description="Disordered" evidence="1">
    <location>
        <begin position="647"/>
        <end position="692"/>
    </location>
</feature>
<sequence length="692" mass="77109">MAHKLQPGGTILLIFLAVVASVVYSQASGRCLQDCSWTSYSNGKEVENGCEMLIQQEKVSKGATCPNYYESYSNEFPPEVEIVDVSYYDYLAQGSSAPSEFSSSVRDDHVTYICVNISFQIAQGGANSVKAVRLTLIPATYTDQNKVYCQVWNMTTPLTGCSFSSGHCDANNRYTFHYDCFCELGANAGSMGTMLISVDALPKKTGQDQTFTNFKAPTCEDHPTNIYCQQTPKEHWTPLHSSSKQWCNDTRVNLTFDLAPWDYKVQKYYVFLYKSDKNCTNRRGSYLQEKEIASSEVETFEKEYLNQTFNMTTVIFEGLEFGESYIAGFRIADGDGGTYLMRKKCSSIVTVNYHPCSQNPCSTNETCISDCLTYSCECVEGTERNNNSGTCEEKDTEVTVSTEFPSLYIEIGSAAGAFVIIVIIVAAVCLVRCKGPTSCKKGVNRKNQDPLISPPVLELPESPKVSHSVPSGIRLVCNLNSHLQNFTDRLRQVLQVYVGCPVSVHTVWHTTQVGSSSWIADAKNKEEKVFFIWDKNLSILDYGESRSVGMDGHMVHDVISTLQRNEFESVVLLQLDIAGSAPLPIELRHCCTYSLPCGLMDLVKDFSSEKDIPPDSFSEVMSAYTEIEKNLRQNVCKSSKQMWIEKTAENLEKQQDNGGEIASDEDELSDEEVSIEEEEAGQELLSSFSQSC</sequence>
<feature type="signal peptide" evidence="3">
    <location>
        <begin position="1"/>
        <end position="21"/>
    </location>
</feature>